<accession>A0A0A9Z950</accession>
<dbReference type="InterPro" id="IPR036871">
    <property type="entry name" value="PX_dom_sf"/>
</dbReference>
<feature type="non-terminal residue" evidence="2">
    <location>
        <position position="105"/>
    </location>
</feature>
<evidence type="ECO:0000259" key="1">
    <source>
        <dbReference type="PROSITE" id="PS50195"/>
    </source>
</evidence>
<dbReference type="EMBL" id="GBHO01002647">
    <property type="protein sequence ID" value="JAG40957.1"/>
    <property type="molecule type" value="Transcribed_RNA"/>
</dbReference>
<sequence>MTGICVPLARVMNDYILYQIDVCNSFKHKSYQRWTVLKRFSAFIELDKNLRKEFCQDSQILNSLPSPPEKYVLFPSLWQCQQMPYIPVRASTQVSQGPLRPHGCT</sequence>
<dbReference type="Pfam" id="PF00787">
    <property type="entry name" value="PX"/>
    <property type="match status" value="1"/>
</dbReference>
<gene>
    <name evidence="2" type="primary">Snx1_0</name>
    <name evidence="3" type="synonym">Snx1_1</name>
    <name evidence="2" type="ORF">CM83_5767</name>
    <name evidence="3" type="ORF">CM83_5769</name>
</gene>
<dbReference type="Gene3D" id="3.30.1520.10">
    <property type="entry name" value="Phox-like domain"/>
    <property type="match status" value="1"/>
</dbReference>
<dbReference type="EMBL" id="GBHO01002650">
    <property type="protein sequence ID" value="JAG40954.1"/>
    <property type="molecule type" value="Transcribed_RNA"/>
</dbReference>
<reference evidence="2" key="1">
    <citation type="journal article" date="2014" name="PLoS ONE">
        <title>Transcriptome-Based Identification of ABC Transporters in the Western Tarnished Plant Bug Lygus hesperus.</title>
        <authorList>
            <person name="Hull J.J."/>
            <person name="Chaney K."/>
            <person name="Geib S.M."/>
            <person name="Fabrick J.A."/>
            <person name="Brent C.S."/>
            <person name="Walsh D."/>
            <person name="Lavine L.C."/>
        </authorList>
    </citation>
    <scope>NUCLEOTIDE SEQUENCE</scope>
</reference>
<protein>
    <submittedName>
        <fullName evidence="2">Sorting nexin-1</fullName>
    </submittedName>
</protein>
<dbReference type="SUPFAM" id="SSF64268">
    <property type="entry name" value="PX domain"/>
    <property type="match status" value="1"/>
</dbReference>
<feature type="domain" description="PX" evidence="1">
    <location>
        <begin position="1"/>
        <end position="105"/>
    </location>
</feature>
<evidence type="ECO:0000313" key="2">
    <source>
        <dbReference type="EMBL" id="JAG40954.1"/>
    </source>
</evidence>
<dbReference type="AlphaFoldDB" id="A0A0A9Z950"/>
<dbReference type="CDD" id="cd06093">
    <property type="entry name" value="PX_domain"/>
    <property type="match status" value="1"/>
</dbReference>
<reference evidence="2" key="2">
    <citation type="submission" date="2014-07" db="EMBL/GenBank/DDBJ databases">
        <authorList>
            <person name="Hull J."/>
        </authorList>
    </citation>
    <scope>NUCLEOTIDE SEQUENCE</scope>
</reference>
<dbReference type="PROSITE" id="PS50195">
    <property type="entry name" value="PX"/>
    <property type="match status" value="1"/>
</dbReference>
<dbReference type="InterPro" id="IPR001683">
    <property type="entry name" value="PX_dom"/>
</dbReference>
<organism evidence="2">
    <name type="scientific">Lygus hesperus</name>
    <name type="common">Western plant bug</name>
    <dbReference type="NCBI Taxonomy" id="30085"/>
    <lineage>
        <taxon>Eukaryota</taxon>
        <taxon>Metazoa</taxon>
        <taxon>Ecdysozoa</taxon>
        <taxon>Arthropoda</taxon>
        <taxon>Hexapoda</taxon>
        <taxon>Insecta</taxon>
        <taxon>Pterygota</taxon>
        <taxon>Neoptera</taxon>
        <taxon>Paraneoptera</taxon>
        <taxon>Hemiptera</taxon>
        <taxon>Heteroptera</taxon>
        <taxon>Panheteroptera</taxon>
        <taxon>Cimicomorpha</taxon>
        <taxon>Miridae</taxon>
        <taxon>Mirini</taxon>
        <taxon>Lygus</taxon>
    </lineage>
</organism>
<dbReference type="GO" id="GO:0035091">
    <property type="term" value="F:phosphatidylinositol binding"/>
    <property type="evidence" value="ECO:0007669"/>
    <property type="project" value="InterPro"/>
</dbReference>
<evidence type="ECO:0000313" key="3">
    <source>
        <dbReference type="EMBL" id="JAG40957.1"/>
    </source>
</evidence>
<name>A0A0A9Z950_LYGHE</name>
<proteinExistence type="predicted"/>